<proteinExistence type="inferred from homology"/>
<dbReference type="GO" id="GO:0006383">
    <property type="term" value="P:transcription by RNA polymerase III"/>
    <property type="evidence" value="ECO:0007669"/>
    <property type="project" value="UniProtKB-UniRule"/>
</dbReference>
<gene>
    <name evidence="8" type="ORF">JX265_007401</name>
</gene>
<dbReference type="InterPro" id="IPR036388">
    <property type="entry name" value="WH-like_DNA-bd_sf"/>
</dbReference>
<dbReference type="EMBL" id="JAFIMR010000018">
    <property type="protein sequence ID" value="KAI1867599.1"/>
    <property type="molecule type" value="Genomic_DNA"/>
</dbReference>
<dbReference type="PIRSF" id="PIRSF028763">
    <property type="entry name" value="RNA_pol_Rpc34"/>
    <property type="match status" value="1"/>
</dbReference>
<keyword evidence="9" id="KW-1185">Reference proteome</keyword>
<evidence type="ECO:0000256" key="4">
    <source>
        <dbReference type="ARBA" id="ARBA00023163"/>
    </source>
</evidence>
<comment type="similarity">
    <text evidence="2 6">Belongs to the eukaryotic RPC34/RPC39 RNA polymerase subunit family.</text>
</comment>
<keyword evidence="4 6" id="KW-0804">Transcription</keyword>
<dbReference type="AlphaFoldDB" id="A0A9P9WKC3"/>
<protein>
    <recommendedName>
        <fullName evidence="6">DNA-directed RNA polymerase III subunit RPC6</fullName>
        <shortName evidence="6">RNA polymerase III subunit C6</shortName>
    </recommendedName>
</protein>
<accession>A0A9P9WKC3</accession>
<feature type="compositionally biased region" description="Low complexity" evidence="7">
    <location>
        <begin position="200"/>
        <end position="212"/>
    </location>
</feature>
<name>A0A9P9WKC3_9PEZI</name>
<dbReference type="PANTHER" id="PTHR12780">
    <property type="entry name" value="RNA POLYMERASE III DNA DIRECTED , 39KD SUBUNIT-RELATED"/>
    <property type="match status" value="1"/>
</dbReference>
<feature type="region of interest" description="Disordered" evidence="7">
    <location>
        <begin position="198"/>
        <end position="262"/>
    </location>
</feature>
<keyword evidence="3 6" id="KW-0240">DNA-directed RNA polymerase</keyword>
<evidence type="ECO:0000256" key="1">
    <source>
        <dbReference type="ARBA" id="ARBA00004123"/>
    </source>
</evidence>
<dbReference type="InterPro" id="IPR007832">
    <property type="entry name" value="RNA_pol_Rpc34"/>
</dbReference>
<dbReference type="InterPro" id="IPR016049">
    <property type="entry name" value="RNA_pol_Rpc34-like"/>
</dbReference>
<dbReference type="Pfam" id="PF05158">
    <property type="entry name" value="RNA_pol_Rpc34"/>
    <property type="match status" value="1"/>
</dbReference>
<evidence type="ECO:0000256" key="5">
    <source>
        <dbReference type="ARBA" id="ARBA00023242"/>
    </source>
</evidence>
<dbReference type="Proteomes" id="UP000829685">
    <property type="component" value="Unassembled WGS sequence"/>
</dbReference>
<dbReference type="GO" id="GO:0005666">
    <property type="term" value="C:RNA polymerase III complex"/>
    <property type="evidence" value="ECO:0007669"/>
    <property type="project" value="UniProtKB-UniRule"/>
</dbReference>
<comment type="caution">
    <text evidence="8">The sequence shown here is derived from an EMBL/GenBank/DDBJ whole genome shotgun (WGS) entry which is preliminary data.</text>
</comment>
<evidence type="ECO:0000256" key="7">
    <source>
        <dbReference type="SAM" id="MobiDB-lite"/>
    </source>
</evidence>
<keyword evidence="5 6" id="KW-0539">Nucleus</keyword>
<organism evidence="8 9">
    <name type="scientific">Neoarthrinium moseri</name>
    <dbReference type="NCBI Taxonomy" id="1658444"/>
    <lineage>
        <taxon>Eukaryota</taxon>
        <taxon>Fungi</taxon>
        <taxon>Dikarya</taxon>
        <taxon>Ascomycota</taxon>
        <taxon>Pezizomycotina</taxon>
        <taxon>Sordariomycetes</taxon>
        <taxon>Xylariomycetidae</taxon>
        <taxon>Amphisphaeriales</taxon>
        <taxon>Apiosporaceae</taxon>
        <taxon>Neoarthrinium</taxon>
    </lineage>
</organism>
<evidence type="ECO:0000256" key="2">
    <source>
        <dbReference type="ARBA" id="ARBA00011038"/>
    </source>
</evidence>
<dbReference type="Gene3D" id="1.10.10.10">
    <property type="entry name" value="Winged helix-like DNA-binding domain superfamily/Winged helix DNA-binding domain"/>
    <property type="match status" value="1"/>
</dbReference>
<sequence length="385" mass="42933">MDADKISVLKDLLYDACKEKLDGDDEKAYHQQLFTQEDLLGLGVIPPKDLRTLVQVIRELTEDFLFITVNSTHGTSWRLRPEEEARKYVGLTTEQIIIYTLIDNAGHEGIWQQDMRRKTGMREQTLKKVLKELESQKKLITSFTSVHHVTHRCYIKASIKPSDKVTGGPWFADGDLDESFIEILLSVTYAFIKEKGSYHSRSGSGVRSASSSPVLPKKVLNGSHSDAAMAARGKKRSADAMAPDEDPTLDDPAKPRKRPAQPVLLPMPAGFKHYLTLPEITQALAKSGVTKGIPLKEADIQQLVDVLIYDNRLEEVKVGKRVGYRITRPTKANPEKGAKIDNDFLEPPSNALTTAPCGRCPVFDLCEEGGPVWAGGCEYFDQWLI</sequence>
<evidence type="ECO:0000256" key="3">
    <source>
        <dbReference type="ARBA" id="ARBA00022478"/>
    </source>
</evidence>
<evidence type="ECO:0000256" key="6">
    <source>
        <dbReference type="PIRNR" id="PIRNR028763"/>
    </source>
</evidence>
<comment type="function">
    <text evidence="6">DNA-dependent RNA polymerase catalyzes the transcription of DNA into RNA using the four ribonucleoside triphosphates as substrates. Specific peripheric component of RNA polymerase III which synthesizes small RNAs, such as 5S rRNA and tRNAs.</text>
</comment>
<evidence type="ECO:0000313" key="9">
    <source>
        <dbReference type="Proteomes" id="UP000829685"/>
    </source>
</evidence>
<evidence type="ECO:0000313" key="8">
    <source>
        <dbReference type="EMBL" id="KAI1867599.1"/>
    </source>
</evidence>
<reference evidence="8" key="1">
    <citation type="submission" date="2021-03" db="EMBL/GenBank/DDBJ databases">
        <title>Revisited historic fungal species revealed as producer of novel bioactive compounds through whole genome sequencing and comparative genomics.</title>
        <authorList>
            <person name="Vignolle G.A."/>
            <person name="Hochenegger N."/>
            <person name="Mach R.L."/>
            <person name="Mach-Aigner A.R."/>
            <person name="Javad Rahimi M."/>
            <person name="Salim K.A."/>
            <person name="Chan C.M."/>
            <person name="Lim L.B.L."/>
            <person name="Cai F."/>
            <person name="Druzhinina I.S."/>
            <person name="U'Ren J.M."/>
            <person name="Derntl C."/>
        </authorList>
    </citation>
    <scope>NUCLEOTIDE SEQUENCE</scope>
    <source>
        <strain evidence="8">TUCIM 5799</strain>
    </source>
</reference>
<comment type="subcellular location">
    <subcellularLocation>
        <location evidence="1 6">Nucleus</location>
    </subcellularLocation>
</comment>
<dbReference type="InterPro" id="IPR036390">
    <property type="entry name" value="WH_DNA-bd_sf"/>
</dbReference>
<dbReference type="SUPFAM" id="SSF46785">
    <property type="entry name" value="Winged helix' DNA-binding domain"/>
    <property type="match status" value="1"/>
</dbReference>